<feature type="transmembrane region" description="Helical" evidence="2">
    <location>
        <begin position="45"/>
        <end position="63"/>
    </location>
</feature>
<evidence type="ECO:0000313" key="3">
    <source>
        <dbReference type="EMBL" id="PPJ52097.1"/>
    </source>
</evidence>
<keyword evidence="2" id="KW-0472">Membrane</keyword>
<evidence type="ECO:0000256" key="1">
    <source>
        <dbReference type="SAM" id="MobiDB-lite"/>
    </source>
</evidence>
<keyword evidence="4" id="KW-1185">Reference proteome</keyword>
<gene>
    <name evidence="3" type="ORF">CBER1_09621</name>
</gene>
<keyword evidence="2" id="KW-0812">Transmembrane</keyword>
<evidence type="ECO:0000313" key="4">
    <source>
        <dbReference type="Proteomes" id="UP000237631"/>
    </source>
</evidence>
<dbReference type="OrthoDB" id="10456923at2759"/>
<protein>
    <submittedName>
        <fullName evidence="3">Uncharacterized protein</fullName>
    </submittedName>
</protein>
<dbReference type="EMBL" id="PNEN01001721">
    <property type="protein sequence ID" value="PPJ52097.1"/>
    <property type="molecule type" value="Genomic_DNA"/>
</dbReference>
<reference evidence="4" key="1">
    <citation type="journal article" date="2017" name="bioRxiv">
        <title>Conservation of a gene cluster reveals novel cercosporin biosynthetic mechanisms and extends production to the genus Colletotrichum.</title>
        <authorList>
            <person name="de Jonge R."/>
            <person name="Ebert M.K."/>
            <person name="Huitt-Roehl C.R."/>
            <person name="Pal P."/>
            <person name="Suttle J.C."/>
            <person name="Spanner R.E."/>
            <person name="Neubauer J.D."/>
            <person name="Jurick W.M.II."/>
            <person name="Stott K.A."/>
            <person name="Secor G.A."/>
            <person name="Thomma B.P.H.J."/>
            <person name="Van de Peer Y."/>
            <person name="Townsend C.A."/>
            <person name="Bolton M.D."/>
        </authorList>
    </citation>
    <scope>NUCLEOTIDE SEQUENCE [LARGE SCALE GENOMIC DNA]</scope>
    <source>
        <strain evidence="4">CBS538.71</strain>
    </source>
</reference>
<accession>A0A2S6BX97</accession>
<sequence length="172" mass="19177">MSQAILSTASIFILAIFKYFLGLFLSGKWGASKEAANKLKFFIEALRLFLGKIFLPNILAAWVRRDELDENPIDIAVGRSVKITVMICFASLVLAVFWRLFATRGVEDRQQVGEGVVEEAEMDEDASEHHMGGSDDGEPIHDGEVGHKLETQEEEITSEAVEEWATAIDFAR</sequence>
<evidence type="ECO:0000256" key="2">
    <source>
        <dbReference type="SAM" id="Phobius"/>
    </source>
</evidence>
<name>A0A2S6BX97_9PEZI</name>
<proteinExistence type="predicted"/>
<feature type="transmembrane region" description="Helical" evidence="2">
    <location>
        <begin position="6"/>
        <end position="25"/>
    </location>
</feature>
<comment type="caution">
    <text evidence="3">The sequence shown here is derived from an EMBL/GenBank/DDBJ whole genome shotgun (WGS) entry which is preliminary data.</text>
</comment>
<feature type="region of interest" description="Disordered" evidence="1">
    <location>
        <begin position="120"/>
        <end position="144"/>
    </location>
</feature>
<dbReference type="AlphaFoldDB" id="A0A2S6BX97"/>
<organism evidence="3 4">
    <name type="scientific">Cercospora berteroae</name>
    <dbReference type="NCBI Taxonomy" id="357750"/>
    <lineage>
        <taxon>Eukaryota</taxon>
        <taxon>Fungi</taxon>
        <taxon>Dikarya</taxon>
        <taxon>Ascomycota</taxon>
        <taxon>Pezizomycotina</taxon>
        <taxon>Dothideomycetes</taxon>
        <taxon>Dothideomycetidae</taxon>
        <taxon>Mycosphaerellales</taxon>
        <taxon>Mycosphaerellaceae</taxon>
        <taxon>Cercospora</taxon>
    </lineage>
</organism>
<dbReference type="Proteomes" id="UP000237631">
    <property type="component" value="Unassembled WGS sequence"/>
</dbReference>
<keyword evidence="2" id="KW-1133">Transmembrane helix</keyword>
<feature type="transmembrane region" description="Helical" evidence="2">
    <location>
        <begin position="83"/>
        <end position="101"/>
    </location>
</feature>
<feature type="compositionally biased region" description="Basic and acidic residues" evidence="1">
    <location>
        <begin position="127"/>
        <end position="144"/>
    </location>
</feature>